<feature type="transmembrane region" description="Helical" evidence="8">
    <location>
        <begin position="49"/>
        <end position="69"/>
    </location>
</feature>
<feature type="transmembrane region" description="Helical" evidence="8">
    <location>
        <begin position="117"/>
        <end position="139"/>
    </location>
</feature>
<dbReference type="InterPro" id="IPR002524">
    <property type="entry name" value="Cation_efflux"/>
</dbReference>
<gene>
    <name evidence="11" type="ORF">RradSPS_2288</name>
    <name evidence="12" type="ORF">SIL72_13195</name>
</gene>
<evidence type="ECO:0000256" key="8">
    <source>
        <dbReference type="SAM" id="Phobius"/>
    </source>
</evidence>
<evidence type="ECO:0000259" key="9">
    <source>
        <dbReference type="Pfam" id="PF01545"/>
    </source>
</evidence>
<dbReference type="STRING" id="42256.RradSPS_2288"/>
<feature type="domain" description="Cation efflux protein cytoplasmic" evidence="10">
    <location>
        <begin position="215"/>
        <end position="292"/>
    </location>
</feature>
<comment type="similarity">
    <text evidence="2">Belongs to the cation diffusion facilitator (CDF) transporter (TC 2.A.4) family.</text>
</comment>
<reference evidence="12" key="2">
    <citation type="submission" date="2023-11" db="EMBL/GenBank/DDBJ databases">
        <title>MicrobeMod: A computational toolkit for identifying prokaryotic methylation and restriction-modification with nanopore sequencing.</title>
        <authorList>
            <person name="Crits-Christoph A."/>
            <person name="Kang S.C."/>
            <person name="Lee H."/>
            <person name="Ostrov N."/>
        </authorList>
    </citation>
    <scope>NUCLEOTIDE SEQUENCE</scope>
    <source>
        <strain evidence="12">ATCC 51242</strain>
    </source>
</reference>
<protein>
    <submittedName>
        <fullName evidence="11 12">Cation diffusion facilitator family transporter</fullName>
    </submittedName>
</protein>
<evidence type="ECO:0000256" key="2">
    <source>
        <dbReference type="ARBA" id="ARBA00008114"/>
    </source>
</evidence>
<dbReference type="Proteomes" id="UP001281130">
    <property type="component" value="Unassembled WGS sequence"/>
</dbReference>
<dbReference type="GO" id="GO:0015341">
    <property type="term" value="F:zinc efflux antiporter activity"/>
    <property type="evidence" value="ECO:0007669"/>
    <property type="project" value="TreeGrafter"/>
</dbReference>
<organism evidence="11 13">
    <name type="scientific">Rubrobacter radiotolerans</name>
    <name type="common">Arthrobacter radiotolerans</name>
    <dbReference type="NCBI Taxonomy" id="42256"/>
    <lineage>
        <taxon>Bacteria</taxon>
        <taxon>Bacillati</taxon>
        <taxon>Actinomycetota</taxon>
        <taxon>Rubrobacteria</taxon>
        <taxon>Rubrobacterales</taxon>
        <taxon>Rubrobacteraceae</taxon>
        <taxon>Rubrobacter</taxon>
    </lineage>
</organism>
<feature type="transmembrane region" description="Helical" evidence="8">
    <location>
        <begin position="160"/>
        <end position="179"/>
    </location>
</feature>
<evidence type="ECO:0000256" key="1">
    <source>
        <dbReference type="ARBA" id="ARBA00004651"/>
    </source>
</evidence>
<dbReference type="Gene3D" id="1.20.1510.10">
    <property type="entry name" value="Cation efflux protein transmembrane domain"/>
    <property type="match status" value="1"/>
</dbReference>
<dbReference type="InterPro" id="IPR050291">
    <property type="entry name" value="CDF_Transporter"/>
</dbReference>
<sequence>MTEKAAGRVWSARRFALLSVAAAVFTIALKFGAYLLTGSVGLFSDAAESLVNLFAAGAAFWALTVAARPADEEHAYGHGKVEYFAGGLESALILVAAAYIIYTATGRILDPEPLEQVGVGLALTAFASGINAVVALVLIRAGRRLRSITLDADGRHLLTDVWTSAGVIAGVAAAGLTGFYVLDPLIAILVALNIVWTGLKLLGRTANGLLDQSISAEDQRELQAVLDRYRKDGIRFHALRTRQSGQRRFLSMHVLVPGDWSVKRGHDLSEQIDEEVRERLPGSTVFIHIEPEEDPASFRDVGLDRSTRDG</sequence>
<keyword evidence="13" id="KW-1185">Reference proteome</keyword>
<dbReference type="SUPFAM" id="SSF161111">
    <property type="entry name" value="Cation efflux protein transmembrane domain-like"/>
    <property type="match status" value="1"/>
</dbReference>
<reference evidence="11 13" key="1">
    <citation type="submission" date="2014-03" db="EMBL/GenBank/DDBJ databases">
        <title>Complete genome sequence of the Radio-Resistant Rubrobacter radiotolerans RSPS-4.</title>
        <authorList>
            <person name="Egas C.C."/>
            <person name="Barroso C.C."/>
            <person name="Froufe H.J.C."/>
            <person name="Pacheco J.J."/>
            <person name="Albuquerque L.L."/>
            <person name="da Costa M.M.S."/>
        </authorList>
    </citation>
    <scope>NUCLEOTIDE SEQUENCE [LARGE SCALE GENOMIC DNA]</scope>
    <source>
        <strain evidence="11 13">RSPS-4</strain>
    </source>
</reference>
<dbReference type="GO" id="GO:0005886">
    <property type="term" value="C:plasma membrane"/>
    <property type="evidence" value="ECO:0007669"/>
    <property type="project" value="UniProtKB-SubCell"/>
</dbReference>
<evidence type="ECO:0000256" key="4">
    <source>
        <dbReference type="ARBA" id="ARBA00022475"/>
    </source>
</evidence>
<evidence type="ECO:0000313" key="11">
    <source>
        <dbReference type="EMBL" id="AHY47571.1"/>
    </source>
</evidence>
<keyword evidence="4" id="KW-1003">Cell membrane</keyword>
<evidence type="ECO:0000313" key="12">
    <source>
        <dbReference type="EMBL" id="MDX5894976.1"/>
    </source>
</evidence>
<dbReference type="Proteomes" id="UP000025229">
    <property type="component" value="Chromosome"/>
</dbReference>
<accession>A0A023X5X0</accession>
<evidence type="ECO:0000313" key="13">
    <source>
        <dbReference type="Proteomes" id="UP000025229"/>
    </source>
</evidence>
<dbReference type="PATRIC" id="fig|42256.3.peg.2330"/>
<dbReference type="Pfam" id="PF16916">
    <property type="entry name" value="ZT_dimer"/>
    <property type="match status" value="1"/>
</dbReference>
<evidence type="ECO:0000256" key="3">
    <source>
        <dbReference type="ARBA" id="ARBA00022448"/>
    </source>
</evidence>
<dbReference type="AlphaFoldDB" id="A0A023X5X0"/>
<dbReference type="InterPro" id="IPR036837">
    <property type="entry name" value="Cation_efflux_CTD_sf"/>
</dbReference>
<dbReference type="FunFam" id="3.30.70.1350:FF:000002">
    <property type="entry name" value="Ferrous-iron efflux pump FieF"/>
    <property type="match status" value="1"/>
</dbReference>
<comment type="subcellular location">
    <subcellularLocation>
        <location evidence="1">Cell membrane</location>
        <topology evidence="1">Multi-pass membrane protein</topology>
    </subcellularLocation>
</comment>
<name>A0A023X5X0_RUBRA</name>
<feature type="transmembrane region" description="Helical" evidence="8">
    <location>
        <begin position="185"/>
        <end position="203"/>
    </location>
</feature>
<dbReference type="HOGENOM" id="CLU_013430_3_0_11"/>
<dbReference type="InterPro" id="IPR058533">
    <property type="entry name" value="Cation_efflux_TM"/>
</dbReference>
<dbReference type="EMBL" id="JAWXXX010000001">
    <property type="protein sequence ID" value="MDX5894976.1"/>
    <property type="molecule type" value="Genomic_DNA"/>
</dbReference>
<dbReference type="NCBIfam" id="TIGR01297">
    <property type="entry name" value="CDF"/>
    <property type="match status" value="1"/>
</dbReference>
<dbReference type="eggNOG" id="COG0053">
    <property type="taxonomic scope" value="Bacteria"/>
</dbReference>
<dbReference type="PANTHER" id="PTHR43840">
    <property type="entry name" value="MITOCHONDRIAL METAL TRANSPORTER 1-RELATED"/>
    <property type="match status" value="1"/>
</dbReference>
<evidence type="ECO:0000256" key="7">
    <source>
        <dbReference type="ARBA" id="ARBA00023136"/>
    </source>
</evidence>
<feature type="domain" description="Cation efflux protein transmembrane" evidence="9">
    <location>
        <begin position="17"/>
        <end position="204"/>
    </location>
</feature>
<evidence type="ECO:0000259" key="10">
    <source>
        <dbReference type="Pfam" id="PF16916"/>
    </source>
</evidence>
<feature type="transmembrane region" description="Helical" evidence="8">
    <location>
        <begin position="81"/>
        <end position="102"/>
    </location>
</feature>
<dbReference type="Pfam" id="PF01545">
    <property type="entry name" value="Cation_efflux"/>
    <property type="match status" value="1"/>
</dbReference>
<dbReference type="GO" id="GO:0015086">
    <property type="term" value="F:cadmium ion transmembrane transporter activity"/>
    <property type="evidence" value="ECO:0007669"/>
    <property type="project" value="TreeGrafter"/>
</dbReference>
<dbReference type="KEGG" id="rrd:RradSPS_2288"/>
<evidence type="ECO:0000256" key="5">
    <source>
        <dbReference type="ARBA" id="ARBA00022692"/>
    </source>
</evidence>
<evidence type="ECO:0000256" key="6">
    <source>
        <dbReference type="ARBA" id="ARBA00022989"/>
    </source>
</evidence>
<proteinExistence type="inferred from homology"/>
<dbReference type="PANTHER" id="PTHR43840:SF15">
    <property type="entry name" value="MITOCHONDRIAL METAL TRANSPORTER 1-RELATED"/>
    <property type="match status" value="1"/>
</dbReference>
<keyword evidence="3" id="KW-0813">Transport</keyword>
<dbReference type="SUPFAM" id="SSF160240">
    <property type="entry name" value="Cation efflux protein cytoplasmic domain-like"/>
    <property type="match status" value="1"/>
</dbReference>
<dbReference type="RefSeq" id="WP_038682816.1">
    <property type="nucleotide sequence ID" value="NZ_CP007514.1"/>
</dbReference>
<feature type="transmembrane region" description="Helical" evidence="8">
    <location>
        <begin position="15"/>
        <end position="37"/>
    </location>
</feature>
<dbReference type="GO" id="GO:0006882">
    <property type="term" value="P:intracellular zinc ion homeostasis"/>
    <property type="evidence" value="ECO:0007669"/>
    <property type="project" value="TreeGrafter"/>
</dbReference>
<dbReference type="InterPro" id="IPR027469">
    <property type="entry name" value="Cation_efflux_TMD_sf"/>
</dbReference>
<keyword evidence="6 8" id="KW-1133">Transmembrane helix</keyword>
<dbReference type="Gene3D" id="3.30.70.1350">
    <property type="entry name" value="Cation efflux protein, cytoplasmic domain"/>
    <property type="match status" value="1"/>
</dbReference>
<keyword evidence="5 8" id="KW-0812">Transmembrane</keyword>
<dbReference type="EMBL" id="CP007514">
    <property type="protein sequence ID" value="AHY47571.1"/>
    <property type="molecule type" value="Genomic_DNA"/>
</dbReference>
<keyword evidence="7 8" id="KW-0472">Membrane</keyword>
<dbReference type="OrthoDB" id="9806522at2"/>
<dbReference type="InterPro" id="IPR027470">
    <property type="entry name" value="Cation_efflux_CTD"/>
</dbReference>
<dbReference type="GO" id="GO:0015093">
    <property type="term" value="F:ferrous iron transmembrane transporter activity"/>
    <property type="evidence" value="ECO:0007669"/>
    <property type="project" value="TreeGrafter"/>
</dbReference>